<sequence>MTGLRRFRLFAFQFFWYNLRRKEVFAMTDIEALKESVSEKLYAQEPLAQAILSYLNNSDPAAHQAILNRFDEIVSARIDCLIQEALENEANTEKCRK</sequence>
<name>A0A6N3I3T7_9FIRM</name>
<protein>
    <submittedName>
        <fullName evidence="1">Uncharacterized protein</fullName>
    </submittedName>
</protein>
<proteinExistence type="predicted"/>
<evidence type="ECO:0000313" key="1">
    <source>
        <dbReference type="EMBL" id="VYU83822.1"/>
    </source>
</evidence>
<dbReference type="AlphaFoldDB" id="A0A6N3I3T7"/>
<accession>A0A6N3I3T7</accession>
<gene>
    <name evidence="1" type="ORF">CHLFYP18_04601</name>
</gene>
<reference evidence="1" key="1">
    <citation type="submission" date="2019-11" db="EMBL/GenBank/DDBJ databases">
        <authorList>
            <person name="Feng L."/>
        </authorList>
    </citation>
    <scope>NUCLEOTIDE SEQUENCE</scope>
    <source>
        <strain evidence="1">ChathewayiLFYP18</strain>
    </source>
</reference>
<dbReference type="EMBL" id="CACRUH010000101">
    <property type="protein sequence ID" value="VYU83822.1"/>
    <property type="molecule type" value="Genomic_DNA"/>
</dbReference>
<organism evidence="1">
    <name type="scientific">Hungatella hathewayi</name>
    <dbReference type="NCBI Taxonomy" id="154046"/>
    <lineage>
        <taxon>Bacteria</taxon>
        <taxon>Bacillati</taxon>
        <taxon>Bacillota</taxon>
        <taxon>Clostridia</taxon>
        <taxon>Lachnospirales</taxon>
        <taxon>Lachnospiraceae</taxon>
        <taxon>Hungatella</taxon>
    </lineage>
</organism>